<dbReference type="Proteomes" id="UP000185657">
    <property type="component" value="Unassembled WGS sequence"/>
</dbReference>
<dbReference type="KEGG" id="hyl:LPB072_15225"/>
<dbReference type="AlphaFoldDB" id="A0A162PDM0"/>
<evidence type="ECO:0000313" key="1">
    <source>
        <dbReference type="EMBL" id="AOW13988.1"/>
    </source>
</evidence>
<proteinExistence type="predicted"/>
<dbReference type="EMBL" id="CP017476">
    <property type="protein sequence ID" value="AOW13988.1"/>
    <property type="molecule type" value="Genomic_DNA"/>
</dbReference>
<accession>A0A162PDM0</accession>
<protein>
    <recommendedName>
        <fullName evidence="5">HTH marR-type domain-containing protein</fullName>
    </recommendedName>
</protein>
<dbReference type="OrthoDB" id="8453791at2"/>
<evidence type="ECO:0000313" key="3">
    <source>
        <dbReference type="Proteomes" id="UP000185657"/>
    </source>
</evidence>
<reference evidence="1 4" key="2">
    <citation type="submission" date="2016-10" db="EMBL/GenBank/DDBJ databases">
        <title>Hydorgenophaga sp. LPB0072 isolated from gastropod.</title>
        <authorList>
            <person name="Kim E."/>
            <person name="Yi H."/>
        </authorList>
    </citation>
    <scope>NUCLEOTIDE SEQUENCE [LARGE SCALE GENOMIC DNA]</scope>
    <source>
        <strain evidence="1 4">LPB0072</strain>
    </source>
</reference>
<evidence type="ECO:0000313" key="4">
    <source>
        <dbReference type="Proteomes" id="UP000185680"/>
    </source>
</evidence>
<evidence type="ECO:0000313" key="2">
    <source>
        <dbReference type="EMBL" id="OAD44047.1"/>
    </source>
</evidence>
<reference evidence="2 3" key="1">
    <citation type="submission" date="2016-02" db="EMBL/GenBank/DDBJ databases">
        <title>Draft genome sequence of Hydrogenophaga sp. LPB0072.</title>
        <authorList>
            <person name="Shin S.-K."/>
            <person name="Yi H."/>
        </authorList>
    </citation>
    <scope>NUCLEOTIDE SEQUENCE [LARGE SCALE GENOMIC DNA]</scope>
    <source>
        <strain evidence="2 3">LPB0072</strain>
    </source>
</reference>
<dbReference type="STRING" id="1763535.LPB072_15225"/>
<gene>
    <name evidence="1" type="ORF">LPB072_15225</name>
    <name evidence="2" type="ORF">LPB72_00595</name>
</gene>
<name>A0A162PDM0_9BURK</name>
<dbReference type="EMBL" id="LVWD01000001">
    <property type="protein sequence ID" value="OAD44047.1"/>
    <property type="molecule type" value="Genomic_DNA"/>
</dbReference>
<dbReference type="RefSeq" id="WP_066084218.1">
    <property type="nucleotide sequence ID" value="NZ_CP017476.1"/>
</dbReference>
<evidence type="ECO:0008006" key="5">
    <source>
        <dbReference type="Google" id="ProtNLM"/>
    </source>
</evidence>
<keyword evidence="3" id="KW-1185">Reference proteome</keyword>
<dbReference type="InterPro" id="IPR036390">
    <property type="entry name" value="WH_DNA-bd_sf"/>
</dbReference>
<dbReference type="Proteomes" id="UP000185680">
    <property type="component" value="Chromosome"/>
</dbReference>
<dbReference type="SUPFAM" id="SSF46785">
    <property type="entry name" value="Winged helix' DNA-binding domain"/>
    <property type="match status" value="1"/>
</dbReference>
<sequence>MPILVTAVLHYLQEVLGIDASRVKPWARANELPYFLRDVFQFSELELLGHPVVLAIGRGEAKQSLSDVRTWLDKVKALAGQPAVYVTDALASYERRRLIEQKVPFIVPGNQLYLPDLGLDLREYFRQRTPATEAALSPSAQAMLITALLRQPWQPDWQPSRVAAALGYTPMTLSRAVKELTAAGLAAVHTVGRSRWLRMDLPPEQVWERAKPALRTPVRRTVWVAAHGVAAHRLSRLAGLSALARYSMMTEPKWPVYALTAADWKAATDAGVRELPEPEAGAQEWQLWSYSPALVPDANTVDPLSLTLSLQENADDRIQLALDELKGQLPW</sequence>
<organism evidence="1 4">
    <name type="scientific">Hydrogenophaga crassostreae</name>
    <dbReference type="NCBI Taxonomy" id="1763535"/>
    <lineage>
        <taxon>Bacteria</taxon>
        <taxon>Pseudomonadati</taxon>
        <taxon>Pseudomonadota</taxon>
        <taxon>Betaproteobacteria</taxon>
        <taxon>Burkholderiales</taxon>
        <taxon>Comamonadaceae</taxon>
        <taxon>Hydrogenophaga</taxon>
    </lineage>
</organism>